<evidence type="ECO:0000256" key="1">
    <source>
        <dbReference type="SAM" id="Phobius"/>
    </source>
</evidence>
<sequence>MSQRNRKASLHSYPYAVGIMVFVVLVLITLAFLHFPVKTIAADDPQCNKYKITVRRVINGSWEVVSAYKASWNSSQVLKVSVCDSDYEFIYIPYHSIIYVEQY</sequence>
<dbReference type="EMBL" id="LAZR01010712">
    <property type="protein sequence ID" value="KKM65507.1"/>
    <property type="molecule type" value="Genomic_DNA"/>
</dbReference>
<proteinExistence type="predicted"/>
<organism evidence="2">
    <name type="scientific">marine sediment metagenome</name>
    <dbReference type="NCBI Taxonomy" id="412755"/>
    <lineage>
        <taxon>unclassified sequences</taxon>
        <taxon>metagenomes</taxon>
        <taxon>ecological metagenomes</taxon>
    </lineage>
</organism>
<name>A0A0F9M8K9_9ZZZZ</name>
<evidence type="ECO:0000313" key="2">
    <source>
        <dbReference type="EMBL" id="KKM65507.1"/>
    </source>
</evidence>
<keyword evidence="1" id="KW-1133">Transmembrane helix</keyword>
<keyword evidence="1" id="KW-0812">Transmembrane</keyword>
<protein>
    <submittedName>
        <fullName evidence="2">Uncharacterized protein</fullName>
    </submittedName>
</protein>
<keyword evidence="1" id="KW-0472">Membrane</keyword>
<reference evidence="2" key="1">
    <citation type="journal article" date="2015" name="Nature">
        <title>Complex archaea that bridge the gap between prokaryotes and eukaryotes.</title>
        <authorList>
            <person name="Spang A."/>
            <person name="Saw J.H."/>
            <person name="Jorgensen S.L."/>
            <person name="Zaremba-Niedzwiedzka K."/>
            <person name="Martijn J."/>
            <person name="Lind A.E."/>
            <person name="van Eijk R."/>
            <person name="Schleper C."/>
            <person name="Guy L."/>
            <person name="Ettema T.J."/>
        </authorList>
    </citation>
    <scope>NUCLEOTIDE SEQUENCE</scope>
</reference>
<accession>A0A0F9M8K9</accession>
<feature type="transmembrane region" description="Helical" evidence="1">
    <location>
        <begin position="12"/>
        <end position="35"/>
    </location>
</feature>
<dbReference type="AlphaFoldDB" id="A0A0F9M8K9"/>
<comment type="caution">
    <text evidence="2">The sequence shown here is derived from an EMBL/GenBank/DDBJ whole genome shotgun (WGS) entry which is preliminary data.</text>
</comment>
<gene>
    <name evidence="2" type="ORF">LCGC14_1490570</name>
</gene>